<keyword evidence="3" id="KW-1185">Reference proteome</keyword>
<feature type="chain" id="PRO_5046134606" evidence="1">
    <location>
        <begin position="28"/>
        <end position="277"/>
    </location>
</feature>
<dbReference type="RefSeq" id="WP_318650600.1">
    <property type="nucleotide sequence ID" value="NZ_CP137852.1"/>
</dbReference>
<organism evidence="2 3">
    <name type="scientific">Sediminicoccus rosea</name>
    <dbReference type="NCBI Taxonomy" id="1225128"/>
    <lineage>
        <taxon>Bacteria</taxon>
        <taxon>Pseudomonadati</taxon>
        <taxon>Pseudomonadota</taxon>
        <taxon>Alphaproteobacteria</taxon>
        <taxon>Acetobacterales</taxon>
        <taxon>Roseomonadaceae</taxon>
        <taxon>Sediminicoccus</taxon>
    </lineage>
</organism>
<proteinExistence type="predicted"/>
<protein>
    <submittedName>
        <fullName evidence="2">DUF1849 family protein</fullName>
    </submittedName>
</protein>
<dbReference type="Proteomes" id="UP001305521">
    <property type="component" value="Chromosome"/>
</dbReference>
<reference evidence="2 3" key="1">
    <citation type="submission" date="2023-11" db="EMBL/GenBank/DDBJ databases">
        <title>Arctic aerobic anoxygenic photoheterotroph Sediminicoccus rosea KRV36 adapts its photosynthesis to long days of polar summer.</title>
        <authorList>
            <person name="Tomasch J."/>
            <person name="Kopejtka K."/>
            <person name="Bily T."/>
            <person name="Gardiner A.T."/>
            <person name="Gardian Z."/>
            <person name="Shivaramu S."/>
            <person name="Koblizek M."/>
            <person name="Engelhardt F."/>
            <person name="Kaftan D."/>
        </authorList>
    </citation>
    <scope>NUCLEOTIDE SEQUENCE [LARGE SCALE GENOMIC DNA]</scope>
    <source>
        <strain evidence="2 3">R-30</strain>
    </source>
</reference>
<dbReference type="Pfam" id="PF08904">
    <property type="entry name" value="EipB_like"/>
    <property type="match status" value="1"/>
</dbReference>
<evidence type="ECO:0000256" key="1">
    <source>
        <dbReference type="SAM" id="SignalP"/>
    </source>
</evidence>
<feature type="signal peptide" evidence="1">
    <location>
        <begin position="1"/>
        <end position="27"/>
    </location>
</feature>
<name>A0ABZ0PN27_9PROT</name>
<dbReference type="EMBL" id="CP137852">
    <property type="protein sequence ID" value="WPB86631.1"/>
    <property type="molecule type" value="Genomic_DNA"/>
</dbReference>
<gene>
    <name evidence="2" type="ORF">R9Z33_07065</name>
</gene>
<dbReference type="InterPro" id="IPR015000">
    <property type="entry name" value="EipB-like"/>
</dbReference>
<keyword evidence="1" id="KW-0732">Signal</keyword>
<accession>A0ABZ0PN27</accession>
<sequence>MNLRRRLAWLPLAAFLAGFLPATPSLAAEPGSENMLAHRAAYRLKLDSVRDNASIEQAEGIMLFEVIDACDAWASRQRFTLLVGDRDGNIVETTSDYATLEAKDGSSLRFSLTQMTGGAVTSRVAGEASVTPQGGRIRYQEPAATEDELPPGTILPMIHTIRSLAAARAGQRIFVAPLFDGTSADGAQDTTTIISGGWLAPQPNANFPLLSTLSSARMRIAFFERNTTGQGGGAATPDYEVSLRYYENGVADELKMDFGEFVVDGRLGELQTIPSPC</sequence>
<evidence type="ECO:0000313" key="2">
    <source>
        <dbReference type="EMBL" id="WPB86631.1"/>
    </source>
</evidence>
<evidence type="ECO:0000313" key="3">
    <source>
        <dbReference type="Proteomes" id="UP001305521"/>
    </source>
</evidence>